<dbReference type="EMBL" id="OW152831">
    <property type="protein sequence ID" value="CAH2049621.1"/>
    <property type="molecule type" value="Genomic_DNA"/>
</dbReference>
<sequence>MAVLKKTRGLYTAATRGGQRAQCRIRGRGAGSPQPTVMPRAAGTVALLYVTLLTALVACMEEGCTDWEGKAVAHGLLYVPGPGACSLCVCYHAEPMWCKAIYCDPPYFCKNFRVGERCCEFECLDPPGEDTRYRERQRLRALILSGNSSAPHPEPSLRLKAGISLLAVAVARLV</sequence>
<accession>A0ABN8I7Q2</accession>
<keyword evidence="2" id="KW-1185">Reference proteome</keyword>
<dbReference type="PANTHER" id="PTHR15256:SF6">
    <property type="entry name" value="INTEGRAL MEMBRANE PROTEIN DGCR2_IDD"/>
    <property type="match status" value="1"/>
</dbReference>
<organism evidence="1 2">
    <name type="scientific">Iphiclides podalirius</name>
    <name type="common">scarce swallowtail</name>
    <dbReference type="NCBI Taxonomy" id="110791"/>
    <lineage>
        <taxon>Eukaryota</taxon>
        <taxon>Metazoa</taxon>
        <taxon>Ecdysozoa</taxon>
        <taxon>Arthropoda</taxon>
        <taxon>Hexapoda</taxon>
        <taxon>Insecta</taxon>
        <taxon>Pterygota</taxon>
        <taxon>Neoptera</taxon>
        <taxon>Endopterygota</taxon>
        <taxon>Lepidoptera</taxon>
        <taxon>Glossata</taxon>
        <taxon>Ditrysia</taxon>
        <taxon>Papilionoidea</taxon>
        <taxon>Papilionidae</taxon>
        <taxon>Papilioninae</taxon>
        <taxon>Iphiclides</taxon>
    </lineage>
</organism>
<gene>
    <name evidence="1" type="ORF">IPOD504_LOCUS6965</name>
</gene>
<evidence type="ECO:0000313" key="2">
    <source>
        <dbReference type="Proteomes" id="UP000837857"/>
    </source>
</evidence>
<dbReference type="Proteomes" id="UP000837857">
    <property type="component" value="Chromosome 19"/>
</dbReference>
<feature type="non-terminal residue" evidence="1">
    <location>
        <position position="174"/>
    </location>
</feature>
<evidence type="ECO:0000313" key="1">
    <source>
        <dbReference type="EMBL" id="CAH2049621.1"/>
    </source>
</evidence>
<name>A0ABN8I7Q2_9NEOP</name>
<proteinExistence type="predicted"/>
<dbReference type="PANTHER" id="PTHR15256">
    <property type="entry name" value="INTEGRAL MEMBRANE PROTEIN DGCR2/IDD"/>
    <property type="match status" value="1"/>
</dbReference>
<dbReference type="InterPro" id="IPR042378">
    <property type="entry name" value="IDD"/>
</dbReference>
<reference evidence="1" key="1">
    <citation type="submission" date="2022-03" db="EMBL/GenBank/DDBJ databases">
        <authorList>
            <person name="Martin H S."/>
        </authorList>
    </citation>
    <scope>NUCLEOTIDE SEQUENCE</scope>
</reference>
<evidence type="ECO:0008006" key="3">
    <source>
        <dbReference type="Google" id="ProtNLM"/>
    </source>
</evidence>
<protein>
    <recommendedName>
        <fullName evidence="3">Integral membrane protein DGCR2/IDD</fullName>
    </recommendedName>
</protein>